<dbReference type="Pfam" id="PF00535">
    <property type="entry name" value="Glycos_transf_2"/>
    <property type="match status" value="1"/>
</dbReference>
<protein>
    <submittedName>
        <fullName evidence="2">Glycosyltransferase family 2 protein</fullName>
    </submittedName>
</protein>
<gene>
    <name evidence="2" type="ORF">I6E12_08745</name>
</gene>
<keyword evidence="3" id="KW-1185">Reference proteome</keyword>
<evidence type="ECO:0000313" key="3">
    <source>
        <dbReference type="Proteomes" id="UP001200470"/>
    </source>
</evidence>
<comment type="caution">
    <text evidence="2">The sequence shown here is derived from an EMBL/GenBank/DDBJ whole genome shotgun (WGS) entry which is preliminary data.</text>
</comment>
<dbReference type="CDD" id="cd00761">
    <property type="entry name" value="Glyco_tranf_GTA_type"/>
    <property type="match status" value="1"/>
</dbReference>
<reference evidence="2 3" key="1">
    <citation type="submission" date="2020-12" db="EMBL/GenBank/DDBJ databases">
        <title>Whole genome sequences of gut porcine anaerobes.</title>
        <authorList>
            <person name="Kubasova T."/>
            <person name="Jahodarova E."/>
            <person name="Rychlik I."/>
        </authorList>
    </citation>
    <scope>NUCLEOTIDE SEQUENCE [LARGE SCALE GENOMIC DNA]</scope>
    <source>
        <strain evidence="2 3">An925</strain>
    </source>
</reference>
<dbReference type="RefSeq" id="WP_301638313.1">
    <property type="nucleotide sequence ID" value="NZ_JADYTN010000018.1"/>
</dbReference>
<dbReference type="Gene3D" id="3.90.550.10">
    <property type="entry name" value="Spore Coat Polysaccharide Biosynthesis Protein SpsA, Chain A"/>
    <property type="match status" value="1"/>
</dbReference>
<evidence type="ECO:0000313" key="2">
    <source>
        <dbReference type="EMBL" id="MCF2564198.1"/>
    </source>
</evidence>
<dbReference type="SUPFAM" id="SSF53448">
    <property type="entry name" value="Nucleotide-diphospho-sugar transferases"/>
    <property type="match status" value="1"/>
</dbReference>
<dbReference type="EMBL" id="JADYTN010000018">
    <property type="protein sequence ID" value="MCF2564198.1"/>
    <property type="molecule type" value="Genomic_DNA"/>
</dbReference>
<dbReference type="InterPro" id="IPR029044">
    <property type="entry name" value="Nucleotide-diphossugar_trans"/>
</dbReference>
<proteinExistence type="predicted"/>
<name>A0ABS9CIT8_9BACT</name>
<dbReference type="Proteomes" id="UP001200470">
    <property type="component" value="Unassembled WGS sequence"/>
</dbReference>
<evidence type="ECO:0000259" key="1">
    <source>
        <dbReference type="Pfam" id="PF00535"/>
    </source>
</evidence>
<dbReference type="InterPro" id="IPR001173">
    <property type="entry name" value="Glyco_trans_2-like"/>
</dbReference>
<dbReference type="PANTHER" id="PTHR22916">
    <property type="entry name" value="GLYCOSYLTRANSFERASE"/>
    <property type="match status" value="1"/>
</dbReference>
<organism evidence="2 3">
    <name type="scientific">Xylanibacter brevis</name>
    <dbReference type="NCBI Taxonomy" id="83231"/>
    <lineage>
        <taxon>Bacteria</taxon>
        <taxon>Pseudomonadati</taxon>
        <taxon>Bacteroidota</taxon>
        <taxon>Bacteroidia</taxon>
        <taxon>Bacteroidales</taxon>
        <taxon>Prevotellaceae</taxon>
        <taxon>Xylanibacter</taxon>
    </lineage>
</organism>
<feature type="domain" description="Glycosyltransferase 2-like" evidence="1">
    <location>
        <begin position="7"/>
        <end position="123"/>
    </location>
</feature>
<sequence>MGLKIVVLTPTYNRGGDLSNLYRSLCDQENKQFSWVIVDDGSPESVDSIVEAMRLNADYPIIFYKKNNGGKSSAINYALDKFEKDVFLIIIDDDEILHKDAINIVTKYANQYKDSNVGMIDFNRAYSDGTIIGNPIFNDDYMMTVQERRKKGIFSDGYTGYYMSKLGDTRFPIFEGERYIGPSVLSMLISMQYSILWTQPVLGHTEYLDGGLTRQGRKLRVKNPRSMAYYCMLMQSPDSGFKYRFTYAVLYSAYLYYANIKKFNPGINYDLCLPIITRPLGLLLSKYWRFKFRNRK</sequence>
<accession>A0ABS9CIT8</accession>